<protein>
    <submittedName>
        <fullName evidence="2">AsnC family protein</fullName>
    </submittedName>
</protein>
<evidence type="ECO:0000259" key="1">
    <source>
        <dbReference type="Pfam" id="PF01037"/>
    </source>
</evidence>
<name>A0A1G7B6A4_9ACTN</name>
<dbReference type="STRING" id="67344.SAMN05216505_12165"/>
<proteinExistence type="predicted"/>
<dbReference type="InterPro" id="IPR019887">
    <property type="entry name" value="Tscrpt_reg_AsnC/Lrp_C"/>
</dbReference>
<dbReference type="AlphaFoldDB" id="A0A1G7B6A4"/>
<accession>A0A1G7B6A4</accession>
<evidence type="ECO:0000313" key="3">
    <source>
        <dbReference type="Proteomes" id="UP000182100"/>
    </source>
</evidence>
<feature type="domain" description="Transcription regulator AsnC/Lrp ligand binding" evidence="1">
    <location>
        <begin position="6"/>
        <end position="74"/>
    </location>
</feature>
<gene>
    <name evidence="2" type="ORF">SAMN05216505_12165</name>
</gene>
<keyword evidence="3" id="KW-1185">Reference proteome</keyword>
<dbReference type="Pfam" id="PF01037">
    <property type="entry name" value="AsnC_trans_reg"/>
    <property type="match status" value="1"/>
</dbReference>
<dbReference type="RefSeq" id="WP_055572420.1">
    <property type="nucleotide sequence ID" value="NZ_FMZK01000021.1"/>
</dbReference>
<dbReference type="Gene3D" id="3.30.70.920">
    <property type="match status" value="1"/>
</dbReference>
<evidence type="ECO:0000313" key="2">
    <source>
        <dbReference type="EMBL" id="SDE22502.1"/>
    </source>
</evidence>
<dbReference type="Proteomes" id="UP000182100">
    <property type="component" value="Unassembled WGS sequence"/>
</dbReference>
<reference evidence="3" key="1">
    <citation type="submission" date="2016-10" db="EMBL/GenBank/DDBJ databases">
        <authorList>
            <person name="Varghese N."/>
            <person name="Submissions S."/>
        </authorList>
    </citation>
    <scope>NUCLEOTIDE SEQUENCE [LARGE SCALE GENOMIC DNA]</scope>
    <source>
        <strain evidence="3">CGMCC 4.3504</strain>
    </source>
</reference>
<organism evidence="2 3">
    <name type="scientific">Streptomyces prasinopilosus</name>
    <dbReference type="NCBI Taxonomy" id="67344"/>
    <lineage>
        <taxon>Bacteria</taxon>
        <taxon>Bacillati</taxon>
        <taxon>Actinomycetota</taxon>
        <taxon>Actinomycetes</taxon>
        <taxon>Kitasatosporales</taxon>
        <taxon>Streptomycetaceae</taxon>
        <taxon>Streptomyces</taxon>
    </lineage>
</organism>
<sequence>MVQAYILIQTEVGKASTVADLIGEIPGVVQAEDVTGPYDVIVRAQADTVDDLGRMVVAKVQQVDGITRTLTCPVVHL</sequence>
<dbReference type="EMBL" id="FMZK01000021">
    <property type="protein sequence ID" value="SDE22502.1"/>
    <property type="molecule type" value="Genomic_DNA"/>
</dbReference>
<dbReference type="SUPFAM" id="SSF54909">
    <property type="entry name" value="Dimeric alpha+beta barrel"/>
    <property type="match status" value="1"/>
</dbReference>
<dbReference type="InterPro" id="IPR011008">
    <property type="entry name" value="Dimeric_a/b-barrel"/>
</dbReference>